<dbReference type="EMBL" id="AHNZ02000249">
    <property type="protein sequence ID" value="EMO06428.1"/>
    <property type="molecule type" value="Genomic_DNA"/>
</dbReference>
<evidence type="ECO:0000313" key="1">
    <source>
        <dbReference type="EMBL" id="EMO06428.1"/>
    </source>
</evidence>
<dbReference type="AlphaFoldDB" id="M6S094"/>
<organism evidence="1 2">
    <name type="scientific">Leptospira interrogans serovar Icterohaemorrhagiae str. Verdun HP</name>
    <dbReference type="NCBI Taxonomy" id="1049910"/>
    <lineage>
        <taxon>Bacteria</taxon>
        <taxon>Pseudomonadati</taxon>
        <taxon>Spirochaetota</taxon>
        <taxon>Spirochaetia</taxon>
        <taxon>Leptospirales</taxon>
        <taxon>Leptospiraceae</taxon>
        <taxon>Leptospira</taxon>
    </lineage>
</organism>
<dbReference type="Proteomes" id="UP000012092">
    <property type="component" value="Unassembled WGS sequence"/>
</dbReference>
<protein>
    <submittedName>
        <fullName evidence="1">Uncharacterized protein</fullName>
    </submittedName>
</protein>
<comment type="caution">
    <text evidence="1">The sequence shown here is derived from an EMBL/GenBank/DDBJ whole genome shotgun (WGS) entry which is preliminary data.</text>
</comment>
<proteinExistence type="predicted"/>
<sequence>MKRKTGYILAGFLVMGLFFSIRSFANTNLEEIKLDNQYLQTYRGQEGIWIVPNRVKESIGDLIHNFGTTEHEIKRINGIPDNTRIPLTEPVFFLIMKTLLEVFYWKIKDAKYLDPIRGNLFGRSVLNIRL</sequence>
<evidence type="ECO:0000313" key="2">
    <source>
        <dbReference type="Proteomes" id="UP000012092"/>
    </source>
</evidence>
<gene>
    <name evidence="1" type="ORF">LEP1GSC116_4359</name>
</gene>
<reference evidence="1 2" key="1">
    <citation type="submission" date="2013-01" db="EMBL/GenBank/DDBJ databases">
        <authorList>
            <person name="Harkins D.M."/>
            <person name="Durkin A.S."/>
            <person name="Brinkac L.M."/>
            <person name="Haft D.H."/>
            <person name="Selengut J.D."/>
            <person name="Sanka R."/>
            <person name="DePew J."/>
            <person name="Purushe J."/>
            <person name="Picardeau M."/>
            <person name="Werts C."/>
            <person name="Goarant C."/>
            <person name="Vinetz J.M."/>
            <person name="Sutton G.G."/>
            <person name="Nierman W.C."/>
            <person name="Fouts D.E."/>
        </authorList>
    </citation>
    <scope>NUCLEOTIDE SEQUENCE [LARGE SCALE GENOMIC DNA]</scope>
    <source>
        <strain evidence="1 2">Verdun HP</strain>
    </source>
</reference>
<name>M6S094_LEPIR</name>
<accession>M6S094</accession>